<evidence type="ECO:0000313" key="1">
    <source>
        <dbReference type="EMBL" id="MEP0865449.1"/>
    </source>
</evidence>
<keyword evidence="2" id="KW-1185">Reference proteome</keyword>
<protein>
    <submittedName>
        <fullName evidence="1">Uncharacterized protein</fullName>
    </submittedName>
</protein>
<sequence length="46" mass="5166">MSYKVATATFLATLGFITAFLSMPQIEEAYMRSPSLRSFGQRGIEF</sequence>
<reference evidence="1 2" key="1">
    <citation type="submission" date="2022-04" db="EMBL/GenBank/DDBJ databases">
        <title>Positive selection, recombination, and allopatry shape intraspecific diversity of widespread and dominant cyanobacteria.</title>
        <authorList>
            <person name="Wei J."/>
            <person name="Shu W."/>
            <person name="Hu C."/>
        </authorList>
    </citation>
    <scope>NUCLEOTIDE SEQUENCE [LARGE SCALE GENOMIC DNA]</scope>
    <source>
        <strain evidence="1 2">GB2-A5</strain>
    </source>
</reference>
<accession>A0ABV0JQT4</accession>
<evidence type="ECO:0000313" key="2">
    <source>
        <dbReference type="Proteomes" id="UP001442494"/>
    </source>
</evidence>
<name>A0ABV0JQT4_9CYAN</name>
<organism evidence="1 2">
    <name type="scientific">Funiculus sociatus GB2-A5</name>
    <dbReference type="NCBI Taxonomy" id="2933946"/>
    <lineage>
        <taxon>Bacteria</taxon>
        <taxon>Bacillati</taxon>
        <taxon>Cyanobacteriota</taxon>
        <taxon>Cyanophyceae</taxon>
        <taxon>Coleofasciculales</taxon>
        <taxon>Coleofasciculaceae</taxon>
        <taxon>Funiculus</taxon>
    </lineage>
</organism>
<proteinExistence type="predicted"/>
<gene>
    <name evidence="1" type="ORF">NDI37_13335</name>
</gene>
<dbReference type="RefSeq" id="WP_190421412.1">
    <property type="nucleotide sequence ID" value="NZ_JAMPKK010000026.1"/>
</dbReference>
<comment type="caution">
    <text evidence="1">The sequence shown here is derived from an EMBL/GenBank/DDBJ whole genome shotgun (WGS) entry which is preliminary data.</text>
</comment>
<dbReference type="Proteomes" id="UP001442494">
    <property type="component" value="Unassembled WGS sequence"/>
</dbReference>
<dbReference type="EMBL" id="JAMPKK010000026">
    <property type="protein sequence ID" value="MEP0865449.1"/>
    <property type="molecule type" value="Genomic_DNA"/>
</dbReference>